<protein>
    <recommendedName>
        <fullName evidence="3">Small ribosomal subunit protein eS24</fullName>
    </recommendedName>
</protein>
<organism evidence="4 5">
    <name type="scientific">Metallosphaera yellowstonensis MK1</name>
    <dbReference type="NCBI Taxonomy" id="671065"/>
    <lineage>
        <taxon>Archaea</taxon>
        <taxon>Thermoproteota</taxon>
        <taxon>Thermoprotei</taxon>
        <taxon>Sulfolobales</taxon>
        <taxon>Sulfolobaceae</taxon>
        <taxon>Metallosphaera</taxon>
    </lineage>
</organism>
<evidence type="ECO:0000256" key="2">
    <source>
        <dbReference type="ARBA" id="ARBA00023274"/>
    </source>
</evidence>
<dbReference type="Proteomes" id="UP000003980">
    <property type="component" value="Unassembled WGS sequence"/>
</dbReference>
<sequence length="113" mass="12624">MSQTHQIKVSDKAQAIIERQIDNNVTGRKEITLKIFHIGSPTPSREELKKALASYLGQKEDLLVIRKITTGYGAGISQARIHVYTDPKNLEKYEPKHLLVRGTKQNKGGESNG</sequence>
<reference evidence="4 5" key="1">
    <citation type="submission" date="2012-01" db="EMBL/GenBank/DDBJ databases">
        <title>Improved High-Quality Draft sequence of Metallosphaera yellowstonensis MK1.</title>
        <authorList>
            <consortium name="US DOE Joint Genome Institute"/>
            <person name="Lucas S."/>
            <person name="Han J."/>
            <person name="Cheng J.-F."/>
            <person name="Goodwin L."/>
            <person name="Pitluck S."/>
            <person name="Peters L."/>
            <person name="Teshima H."/>
            <person name="Detter J.C."/>
            <person name="Han C."/>
            <person name="Tapia R."/>
            <person name="Land M."/>
            <person name="Hauser L."/>
            <person name="Kyrpides N."/>
            <person name="Kozubal M."/>
            <person name="Macur R.E."/>
            <person name="Jay Z."/>
            <person name="Inskeep W."/>
            <person name="Woyke T."/>
        </authorList>
    </citation>
    <scope>NUCLEOTIDE SEQUENCE [LARGE SCALE GENOMIC DNA]</scope>
    <source>
        <strain evidence="4 5">MK1</strain>
    </source>
</reference>
<dbReference type="HOGENOM" id="CLU_107248_3_2_2"/>
<dbReference type="GO" id="GO:0003735">
    <property type="term" value="F:structural constituent of ribosome"/>
    <property type="evidence" value="ECO:0007669"/>
    <property type="project" value="InterPro"/>
</dbReference>
<dbReference type="InterPro" id="IPR001976">
    <property type="entry name" value="Ribosomal_eS24"/>
</dbReference>
<evidence type="ECO:0000256" key="1">
    <source>
        <dbReference type="ARBA" id="ARBA00022980"/>
    </source>
</evidence>
<keyword evidence="1 3" id="KW-0689">Ribosomal protein</keyword>
<dbReference type="Gene3D" id="3.30.70.330">
    <property type="match status" value="1"/>
</dbReference>
<dbReference type="Pfam" id="PF01282">
    <property type="entry name" value="Ribosomal_S24e"/>
    <property type="match status" value="1"/>
</dbReference>
<dbReference type="HAMAP" id="MF_00545">
    <property type="entry name" value="Ribosomal_eS24"/>
    <property type="match status" value="1"/>
</dbReference>
<name>H2C715_9CREN</name>
<dbReference type="eggNOG" id="arCOG04182">
    <property type="taxonomic scope" value="Archaea"/>
</dbReference>
<dbReference type="AlphaFoldDB" id="H2C715"/>
<keyword evidence="5" id="KW-1185">Reference proteome</keyword>
<keyword evidence="2 3" id="KW-0687">Ribonucleoprotein</keyword>
<dbReference type="GO" id="GO:0006412">
    <property type="term" value="P:translation"/>
    <property type="evidence" value="ECO:0007669"/>
    <property type="project" value="UniProtKB-UniRule"/>
</dbReference>
<evidence type="ECO:0000256" key="3">
    <source>
        <dbReference type="HAMAP-Rule" id="MF_00545"/>
    </source>
</evidence>
<dbReference type="GO" id="GO:1990904">
    <property type="term" value="C:ribonucleoprotein complex"/>
    <property type="evidence" value="ECO:0007669"/>
    <property type="project" value="UniProtKB-KW"/>
</dbReference>
<dbReference type="InterPro" id="IPR012677">
    <property type="entry name" value="Nucleotide-bd_a/b_plait_sf"/>
</dbReference>
<comment type="similarity">
    <text evidence="3">Belongs to the eukaryotic ribosomal protein eS24 family.</text>
</comment>
<dbReference type="GO" id="GO:0005840">
    <property type="term" value="C:ribosome"/>
    <property type="evidence" value="ECO:0007669"/>
    <property type="project" value="UniProtKB-KW"/>
</dbReference>
<accession>H2C715</accession>
<dbReference type="InterPro" id="IPR012678">
    <property type="entry name" value="Ribosomal_uL23/eL15/eS24_sf"/>
</dbReference>
<dbReference type="PANTHER" id="PTHR10496">
    <property type="entry name" value="40S RIBOSOMAL PROTEIN S24"/>
    <property type="match status" value="1"/>
</dbReference>
<dbReference type="STRING" id="671065.MetMK1DRAFT_00023620"/>
<gene>
    <name evidence="3" type="primary">rps24e</name>
    <name evidence="4" type="ORF">MetMK1DRAFT_00023620</name>
</gene>
<proteinExistence type="inferred from homology"/>
<evidence type="ECO:0000313" key="5">
    <source>
        <dbReference type="Proteomes" id="UP000003980"/>
    </source>
</evidence>
<dbReference type="RefSeq" id="WP_009073804.1">
    <property type="nucleotide sequence ID" value="NZ_JH597768.1"/>
</dbReference>
<dbReference type="EMBL" id="JH597768">
    <property type="protein sequence ID" value="EHP69592.1"/>
    <property type="molecule type" value="Genomic_DNA"/>
</dbReference>
<dbReference type="SUPFAM" id="SSF54189">
    <property type="entry name" value="Ribosomal proteins S24e, L23 and L15e"/>
    <property type="match status" value="1"/>
</dbReference>
<evidence type="ECO:0000313" key="4">
    <source>
        <dbReference type="EMBL" id="EHP69592.1"/>
    </source>
</evidence>
<dbReference type="OrthoDB" id="27533at2157"/>